<accession>A0A7D5J0D8</accession>
<dbReference type="Proteomes" id="UP000509638">
    <property type="component" value="Chromosome"/>
</dbReference>
<sequence length="274" mass="28847">MSGETQPTLPLPDASAPVAGPPRRRRGGLPWIIAIVVVIVLAVVAWFVAEHITRSILTDTVRQQVITQLALPEDQPIDVDFDEPVLPQVIGGRLDRLDISSRNVPLGDVVADVSVRASDVPIRADGGDIGSAEATVVFGEDQLQTLLAQVDGVPEAGLTLDPPDVTVEVELPILAVSVPLGVDLTPSAVDGDIVLTPRAVRLAGAELTADAVRDRFGSVADRVLRDYPVCVRDRLPAGLTVREVRVEPASLVAEVDVDGGIISDPALQAEGTCD</sequence>
<evidence type="ECO:0000313" key="3">
    <source>
        <dbReference type="EMBL" id="QLD12655.1"/>
    </source>
</evidence>
<reference evidence="3 4" key="1">
    <citation type="submission" date="2020-06" db="EMBL/GenBank/DDBJ databases">
        <authorList>
            <person name="Jo H."/>
        </authorList>
    </citation>
    <scope>NUCLEOTIDE SEQUENCE [LARGE SCALE GENOMIC DNA]</scope>
    <source>
        <strain evidence="3 4">I46</strain>
    </source>
</reference>
<organism evidence="3 4">
    <name type="scientific">Microbacterium oleivorans</name>
    <dbReference type="NCBI Taxonomy" id="273677"/>
    <lineage>
        <taxon>Bacteria</taxon>
        <taxon>Bacillati</taxon>
        <taxon>Actinomycetota</taxon>
        <taxon>Actinomycetes</taxon>
        <taxon>Micrococcales</taxon>
        <taxon>Microbacteriaceae</taxon>
        <taxon>Microbacterium</taxon>
    </lineage>
</organism>
<protein>
    <submittedName>
        <fullName evidence="3">DUF2993 domain-containing protein</fullName>
    </submittedName>
</protein>
<evidence type="ECO:0000256" key="2">
    <source>
        <dbReference type="SAM" id="Phobius"/>
    </source>
</evidence>
<keyword evidence="2" id="KW-1133">Transmembrane helix</keyword>
<dbReference type="InterPro" id="IPR021373">
    <property type="entry name" value="DUF2993"/>
</dbReference>
<feature type="region of interest" description="Disordered" evidence="1">
    <location>
        <begin position="1"/>
        <end position="20"/>
    </location>
</feature>
<dbReference type="RefSeq" id="WP_178013597.1">
    <property type="nucleotide sequence ID" value="NZ_CP058316.1"/>
</dbReference>
<dbReference type="EMBL" id="CP058316">
    <property type="protein sequence ID" value="QLD12655.1"/>
    <property type="molecule type" value="Genomic_DNA"/>
</dbReference>
<dbReference type="AlphaFoldDB" id="A0A7D5J0D8"/>
<dbReference type="Pfam" id="PF11209">
    <property type="entry name" value="LmeA"/>
    <property type="match status" value="1"/>
</dbReference>
<keyword evidence="2" id="KW-0472">Membrane</keyword>
<name>A0A7D5J0D8_9MICO</name>
<proteinExistence type="predicted"/>
<evidence type="ECO:0000313" key="4">
    <source>
        <dbReference type="Proteomes" id="UP000509638"/>
    </source>
</evidence>
<keyword evidence="2" id="KW-0812">Transmembrane</keyword>
<evidence type="ECO:0000256" key="1">
    <source>
        <dbReference type="SAM" id="MobiDB-lite"/>
    </source>
</evidence>
<gene>
    <name evidence="3" type="ORF">HW566_13260</name>
</gene>
<feature type="transmembrane region" description="Helical" evidence="2">
    <location>
        <begin position="29"/>
        <end position="49"/>
    </location>
</feature>